<evidence type="ECO:0000256" key="1">
    <source>
        <dbReference type="SAM" id="Phobius"/>
    </source>
</evidence>
<organism evidence="2 3">
    <name type="scientific">Piloderma croceum (strain F 1598)</name>
    <dbReference type="NCBI Taxonomy" id="765440"/>
    <lineage>
        <taxon>Eukaryota</taxon>
        <taxon>Fungi</taxon>
        <taxon>Dikarya</taxon>
        <taxon>Basidiomycota</taxon>
        <taxon>Agaricomycotina</taxon>
        <taxon>Agaricomycetes</taxon>
        <taxon>Agaricomycetidae</taxon>
        <taxon>Atheliales</taxon>
        <taxon>Atheliaceae</taxon>
        <taxon>Piloderma</taxon>
    </lineage>
</organism>
<keyword evidence="1" id="KW-0472">Membrane</keyword>
<dbReference type="OrthoDB" id="5395091at2759"/>
<accession>A0A0C3F724</accession>
<evidence type="ECO:0000313" key="2">
    <source>
        <dbReference type="EMBL" id="KIM75714.1"/>
    </source>
</evidence>
<protein>
    <submittedName>
        <fullName evidence="2">Uncharacterized protein</fullName>
    </submittedName>
</protein>
<keyword evidence="1" id="KW-0812">Transmembrane</keyword>
<sequence length="173" mass="20315">MPLVFQRMSERQLLLIIEATPYIKLVLAHFTVEKPGEIDVIPLIYLCAALRKLCELAPMLNRANTGSRRAGVVGQCLCHRDWLHWHQFGMPLSEFVNLITDLELQGKGFIMEHPEMQKCWRVSSTWQMAWQYTLDKERKSTNMPGFFNCFFYFLNSLFLPLMIITLQLHPPQW</sequence>
<name>A0A0C3F724_PILCF</name>
<keyword evidence="1" id="KW-1133">Transmembrane helix</keyword>
<dbReference type="InParanoid" id="A0A0C3F724"/>
<dbReference type="Proteomes" id="UP000054166">
    <property type="component" value="Unassembled WGS sequence"/>
</dbReference>
<gene>
    <name evidence="2" type="ORF">PILCRDRAFT_91959</name>
</gene>
<feature type="transmembrane region" description="Helical" evidence="1">
    <location>
        <begin position="146"/>
        <end position="168"/>
    </location>
</feature>
<proteinExistence type="predicted"/>
<evidence type="ECO:0000313" key="3">
    <source>
        <dbReference type="Proteomes" id="UP000054166"/>
    </source>
</evidence>
<dbReference type="AlphaFoldDB" id="A0A0C3F724"/>
<dbReference type="HOGENOM" id="CLU_1548207_0_0_1"/>
<keyword evidence="3" id="KW-1185">Reference proteome</keyword>
<reference evidence="3" key="2">
    <citation type="submission" date="2015-01" db="EMBL/GenBank/DDBJ databases">
        <title>Evolutionary Origins and Diversification of the Mycorrhizal Mutualists.</title>
        <authorList>
            <consortium name="DOE Joint Genome Institute"/>
            <consortium name="Mycorrhizal Genomics Consortium"/>
            <person name="Kohler A."/>
            <person name="Kuo A."/>
            <person name="Nagy L.G."/>
            <person name="Floudas D."/>
            <person name="Copeland A."/>
            <person name="Barry K.W."/>
            <person name="Cichocki N."/>
            <person name="Veneault-Fourrey C."/>
            <person name="LaButti K."/>
            <person name="Lindquist E.A."/>
            <person name="Lipzen A."/>
            <person name="Lundell T."/>
            <person name="Morin E."/>
            <person name="Murat C."/>
            <person name="Riley R."/>
            <person name="Ohm R."/>
            <person name="Sun H."/>
            <person name="Tunlid A."/>
            <person name="Henrissat B."/>
            <person name="Grigoriev I.V."/>
            <person name="Hibbett D.S."/>
            <person name="Martin F."/>
        </authorList>
    </citation>
    <scope>NUCLEOTIDE SEQUENCE [LARGE SCALE GENOMIC DNA]</scope>
    <source>
        <strain evidence="3">F 1598</strain>
    </source>
</reference>
<reference evidence="2 3" key="1">
    <citation type="submission" date="2014-04" db="EMBL/GenBank/DDBJ databases">
        <authorList>
            <consortium name="DOE Joint Genome Institute"/>
            <person name="Kuo A."/>
            <person name="Tarkka M."/>
            <person name="Buscot F."/>
            <person name="Kohler A."/>
            <person name="Nagy L.G."/>
            <person name="Floudas D."/>
            <person name="Copeland A."/>
            <person name="Barry K.W."/>
            <person name="Cichocki N."/>
            <person name="Veneault-Fourrey C."/>
            <person name="LaButti K."/>
            <person name="Lindquist E.A."/>
            <person name="Lipzen A."/>
            <person name="Lundell T."/>
            <person name="Morin E."/>
            <person name="Murat C."/>
            <person name="Sun H."/>
            <person name="Tunlid A."/>
            <person name="Henrissat B."/>
            <person name="Grigoriev I.V."/>
            <person name="Hibbett D.S."/>
            <person name="Martin F."/>
            <person name="Nordberg H.P."/>
            <person name="Cantor M.N."/>
            <person name="Hua S.X."/>
        </authorList>
    </citation>
    <scope>NUCLEOTIDE SEQUENCE [LARGE SCALE GENOMIC DNA]</scope>
    <source>
        <strain evidence="2 3">F 1598</strain>
    </source>
</reference>
<dbReference type="EMBL" id="KN833043">
    <property type="protein sequence ID" value="KIM75714.1"/>
    <property type="molecule type" value="Genomic_DNA"/>
</dbReference>